<dbReference type="STRING" id="93759.A0A1R3JY39"/>
<gene>
    <name evidence="2" type="ORF">COLO4_13184</name>
</gene>
<feature type="compositionally biased region" description="Basic and acidic residues" evidence="1">
    <location>
        <begin position="419"/>
        <end position="429"/>
    </location>
</feature>
<keyword evidence="3" id="KW-1185">Reference proteome</keyword>
<feature type="compositionally biased region" description="Polar residues" evidence="1">
    <location>
        <begin position="659"/>
        <end position="672"/>
    </location>
</feature>
<feature type="compositionally biased region" description="Polar residues" evidence="1">
    <location>
        <begin position="1"/>
        <end position="26"/>
    </location>
</feature>
<evidence type="ECO:0000256" key="1">
    <source>
        <dbReference type="SAM" id="MobiDB-lite"/>
    </source>
</evidence>
<proteinExistence type="predicted"/>
<feature type="compositionally biased region" description="Polar residues" evidence="1">
    <location>
        <begin position="176"/>
        <end position="192"/>
    </location>
</feature>
<feature type="compositionally biased region" description="Basic and acidic residues" evidence="1">
    <location>
        <begin position="300"/>
        <end position="336"/>
    </location>
</feature>
<evidence type="ECO:0000313" key="3">
    <source>
        <dbReference type="Proteomes" id="UP000187203"/>
    </source>
</evidence>
<feature type="compositionally biased region" description="Polar residues" evidence="1">
    <location>
        <begin position="262"/>
        <end position="273"/>
    </location>
</feature>
<dbReference type="AlphaFoldDB" id="A0A1R3JY39"/>
<feature type="compositionally biased region" description="Basic and acidic residues" evidence="1">
    <location>
        <begin position="122"/>
        <end position="137"/>
    </location>
</feature>
<feature type="compositionally biased region" description="Basic and acidic residues" evidence="1">
    <location>
        <begin position="44"/>
        <end position="103"/>
    </location>
</feature>
<feature type="compositionally biased region" description="Basic and acidic residues" evidence="1">
    <location>
        <begin position="673"/>
        <end position="684"/>
    </location>
</feature>
<feature type="compositionally biased region" description="Polar residues" evidence="1">
    <location>
        <begin position="138"/>
        <end position="150"/>
    </location>
</feature>
<accession>A0A1R3JY39</accession>
<feature type="compositionally biased region" description="Polar residues" evidence="1">
    <location>
        <begin position="457"/>
        <end position="468"/>
    </location>
</feature>
<feature type="region of interest" description="Disordered" evidence="1">
    <location>
        <begin position="1"/>
        <end position="520"/>
    </location>
</feature>
<feature type="region of interest" description="Disordered" evidence="1">
    <location>
        <begin position="646"/>
        <end position="698"/>
    </location>
</feature>
<organism evidence="2 3">
    <name type="scientific">Corchorus olitorius</name>
    <dbReference type="NCBI Taxonomy" id="93759"/>
    <lineage>
        <taxon>Eukaryota</taxon>
        <taxon>Viridiplantae</taxon>
        <taxon>Streptophyta</taxon>
        <taxon>Embryophyta</taxon>
        <taxon>Tracheophyta</taxon>
        <taxon>Spermatophyta</taxon>
        <taxon>Magnoliopsida</taxon>
        <taxon>eudicotyledons</taxon>
        <taxon>Gunneridae</taxon>
        <taxon>Pentapetalae</taxon>
        <taxon>rosids</taxon>
        <taxon>malvids</taxon>
        <taxon>Malvales</taxon>
        <taxon>Malvaceae</taxon>
        <taxon>Grewioideae</taxon>
        <taxon>Apeibeae</taxon>
        <taxon>Corchorus</taxon>
    </lineage>
</organism>
<reference evidence="3" key="1">
    <citation type="submission" date="2013-09" db="EMBL/GenBank/DDBJ databases">
        <title>Corchorus olitorius genome sequencing.</title>
        <authorList>
            <person name="Alam M."/>
            <person name="Haque M.S."/>
            <person name="Islam M.S."/>
            <person name="Emdad E.M."/>
            <person name="Islam M.M."/>
            <person name="Ahmed B."/>
            <person name="Halim A."/>
            <person name="Hossen Q.M.M."/>
            <person name="Hossain M.Z."/>
            <person name="Ahmed R."/>
            <person name="Khan M.M."/>
            <person name="Islam R."/>
            <person name="Rashid M.M."/>
            <person name="Khan S.A."/>
            <person name="Rahman M.S."/>
            <person name="Alam M."/>
            <person name="Yahiya A.S."/>
            <person name="Khan M.S."/>
            <person name="Azam M.S."/>
            <person name="Haque T."/>
            <person name="Lashkar M.Z.H."/>
            <person name="Akhand A.I."/>
            <person name="Morshed G."/>
            <person name="Roy S."/>
            <person name="Uddin K.S."/>
            <person name="Rabeya T."/>
            <person name="Hossain A.S."/>
            <person name="Chowdhury A."/>
            <person name="Snigdha A.R."/>
            <person name="Mortoza M.S."/>
            <person name="Matin S.A."/>
            <person name="Hoque S.M.E."/>
            <person name="Islam M.K."/>
            <person name="Roy D.K."/>
            <person name="Haider R."/>
            <person name="Moosa M.M."/>
            <person name="Elias S.M."/>
            <person name="Hasan A.M."/>
            <person name="Jahan S."/>
            <person name="Shafiuddin M."/>
            <person name="Mahmood N."/>
            <person name="Shommy N.S."/>
        </authorList>
    </citation>
    <scope>NUCLEOTIDE SEQUENCE [LARGE SCALE GENOMIC DNA]</scope>
    <source>
        <strain evidence="3">cv. O-4</strain>
    </source>
</reference>
<feature type="compositionally biased region" description="Basic and acidic residues" evidence="1">
    <location>
        <begin position="386"/>
        <end position="410"/>
    </location>
</feature>
<protein>
    <submittedName>
        <fullName evidence="2">Uncharacterized protein</fullName>
    </submittedName>
</protein>
<comment type="caution">
    <text evidence="2">The sequence shown here is derived from an EMBL/GenBank/DDBJ whole genome shotgun (WGS) entry which is preliminary data.</text>
</comment>
<feature type="compositionally biased region" description="Basic and acidic residues" evidence="1">
    <location>
        <begin position="646"/>
        <end position="655"/>
    </location>
</feature>
<dbReference type="OrthoDB" id="1681423at2759"/>
<feature type="compositionally biased region" description="Basic and acidic residues" evidence="1">
    <location>
        <begin position="193"/>
        <end position="212"/>
    </location>
</feature>
<feature type="compositionally biased region" description="Basic and acidic residues" evidence="1">
    <location>
        <begin position="234"/>
        <end position="261"/>
    </location>
</feature>
<name>A0A1R3JY39_9ROSI</name>
<dbReference type="Proteomes" id="UP000187203">
    <property type="component" value="Unassembled WGS sequence"/>
</dbReference>
<dbReference type="EMBL" id="AWUE01015091">
    <property type="protein sequence ID" value="OMO99637.1"/>
    <property type="molecule type" value="Genomic_DNA"/>
</dbReference>
<sequence>MGNEMGNNTSGLQVEDNITQEKSQQEVAAADDVKGQNNLVPLAQDKDSQGKETEFASADVGREDHNVDEQKSYDKEFKEDNMKTEGEKPLQEAGRTDDVEGQNHEVVASEDANSNLEVAEPNDDKQSQDEKGEDSNRIPETNKQSLQEAVTNEAKGQDHLVPMAAEVTKFHDNETELNSTEPDSMTSPCVDNQKQDEKEDNSTNLEAGEKSLQEAASENEVKHQADLVLAPGEENNHETETGLVSNEDKKEEDSKIKDEANSKSSNEAVNMTNDVERQDHLVPPIENETGLVSTDPEGTADSHIDSPKHDEKGEDKENDETHERTPTIESHADDIGVKNSIIPASEGEDSNNFGEEAELASSDPVVSGLEHTLDNQTLEGQEQGETELHPPAESTKVEAKPSQEISEGREMQTASQTKNLEDHEMHQESNSEQNLSETVHHFENQNPMMTEDEGARNSISDAVSSTSHDLAPHQEPSVLEPEQSKLAETGTEQQGEACNEPQKSEHMVIPSLTSPDKENGVISDCVESTEMVESAFVDSSPQVEKGMGDILVEEKATKELSNEERIELEDGNNINDIATTRTDLPNGFGAKCNGELPSEINSIRNDSPESQVEATVSDEAQNFQQEVSKTNGNFLVPGQNAILAREEAENGDIKKSHCKTQSVESMEQSNGNESKEGSKPDEPKASQPQFMMNGYESEEKRCLLDTNCDSNSKGSQFDEAKIVENGHHVDVSINNQIEPTKEQQKDSSGKEVHLVTDTAMVPTGTFLKHQEYKEEESEEKKIIEEIVEKDEDSVPIGNTTLRREKPAIANVDHYQQETVGRLSNESSPDNISIHAEMRKSPSFNLDLRIDARPEESDQTPLLYQDKTTIDDSFSSQADHVTLGKVTVSNTEYKENSFQYEEAMQVEEKVVTLERSDSEKSKTPFLGFLKEEEEEAQLLVTPKNQDNPSATNKAAIKVSIKEVASASQKGKEKRKPRVSLFGTCMCCATVIN</sequence>
<evidence type="ECO:0000313" key="2">
    <source>
        <dbReference type="EMBL" id="OMO99637.1"/>
    </source>
</evidence>